<dbReference type="GO" id="GO:0016787">
    <property type="term" value="F:hydrolase activity"/>
    <property type="evidence" value="ECO:0007669"/>
    <property type="project" value="UniProtKB-KW"/>
</dbReference>
<evidence type="ECO:0000313" key="2">
    <source>
        <dbReference type="EMBL" id="AXI04289.1"/>
    </source>
</evidence>
<dbReference type="InterPro" id="IPR029058">
    <property type="entry name" value="AB_hydrolase_fold"/>
</dbReference>
<gene>
    <name evidence="2" type="ORF">HYN46_16465</name>
</gene>
<dbReference type="Pfam" id="PF00561">
    <property type="entry name" value="Abhydrolase_1"/>
    <property type="match status" value="1"/>
</dbReference>
<dbReference type="InterPro" id="IPR000073">
    <property type="entry name" value="AB_hydrolase_1"/>
</dbReference>
<dbReference type="AlphaFoldDB" id="A0A345PAI0"/>
<dbReference type="Proteomes" id="UP000253940">
    <property type="component" value="Chromosome"/>
</dbReference>
<protein>
    <submittedName>
        <fullName evidence="2">Alpha/beta fold hydrolase</fullName>
    </submittedName>
</protein>
<dbReference type="PANTHER" id="PTHR43329">
    <property type="entry name" value="EPOXIDE HYDROLASE"/>
    <property type="match status" value="1"/>
</dbReference>
<sequence length="319" mass="36279">MVLNPTPYTDAPSGTSQLVISVNDVRLHVATWGDPKNTPIVLVHGYPDSHVVWLPLIEQLAPKFYVIAYDVRGAGKSDVPKKISDYRLELLSQDLAAVVDSIIPDRRFHLVGHDWGSIQSWQSVTTDLLKGRIASYTTLSGPSLDHAAHWMRRRLLKPSIDPKHNAFRQLASSWYIGMFQLPILPELVWKNGLGKLWTKYLEKREGVVEAHPNPTQTDDGVYGVRLYRANFINKLTSPQEMFAHCPVQLIVLKRDNYVNSFLFEDLTHWVKDLYRRDLDAGHWSALLNEPQTVAAWITEWIEAVDTKKLTKLKALKVAA</sequence>
<name>A0A345PAI0_9GAMM</name>
<proteinExistence type="predicted"/>
<evidence type="ECO:0000259" key="1">
    <source>
        <dbReference type="Pfam" id="PF00561"/>
    </source>
</evidence>
<dbReference type="SUPFAM" id="SSF53474">
    <property type="entry name" value="alpha/beta-Hydrolases"/>
    <property type="match status" value="1"/>
</dbReference>
<dbReference type="OrthoDB" id="9780765at2"/>
<dbReference type="EMBL" id="CP031222">
    <property type="protein sequence ID" value="AXI04289.1"/>
    <property type="molecule type" value="Genomic_DNA"/>
</dbReference>
<dbReference type="RefSeq" id="WP_114900397.1">
    <property type="nucleotide sequence ID" value="NZ_CP031222.1"/>
</dbReference>
<accession>A0A345PAI0</accession>
<keyword evidence="3" id="KW-1185">Reference proteome</keyword>
<reference evidence="2 3" key="1">
    <citation type="submission" date="2018-07" db="EMBL/GenBank/DDBJ databases">
        <title>Genome sequencing of Moraxellaceae gen. HYN0046.</title>
        <authorList>
            <person name="Kim M."/>
            <person name="Yi H."/>
        </authorList>
    </citation>
    <scope>NUCLEOTIDE SEQUENCE [LARGE SCALE GENOMIC DNA]</scope>
    <source>
        <strain evidence="2 3">HYN0046</strain>
    </source>
</reference>
<feature type="domain" description="AB hydrolase-1" evidence="1">
    <location>
        <begin position="39"/>
        <end position="287"/>
    </location>
</feature>
<keyword evidence="2" id="KW-0378">Hydrolase</keyword>
<dbReference type="Gene3D" id="3.40.50.1820">
    <property type="entry name" value="alpha/beta hydrolase"/>
    <property type="match status" value="1"/>
</dbReference>
<evidence type="ECO:0000313" key="3">
    <source>
        <dbReference type="Proteomes" id="UP000253940"/>
    </source>
</evidence>
<dbReference type="KEGG" id="mbah:HYN46_16465"/>
<organism evidence="2 3">
    <name type="scientific">Aquirhabdus parva</name>
    <dbReference type="NCBI Taxonomy" id="2283318"/>
    <lineage>
        <taxon>Bacteria</taxon>
        <taxon>Pseudomonadati</taxon>
        <taxon>Pseudomonadota</taxon>
        <taxon>Gammaproteobacteria</taxon>
        <taxon>Moraxellales</taxon>
        <taxon>Moraxellaceae</taxon>
        <taxon>Aquirhabdus</taxon>
    </lineage>
</organism>